<dbReference type="Gene3D" id="3.40.50.300">
    <property type="entry name" value="P-loop containing nucleotide triphosphate hydrolases"/>
    <property type="match status" value="1"/>
</dbReference>
<protein>
    <submittedName>
        <fullName evidence="1">Sulfotransferase</fullName>
    </submittedName>
</protein>
<accession>A0A7L5BW56</accession>
<keyword evidence="2" id="KW-1185">Reference proteome</keyword>
<sequence length="270" mass="30027">MKFDVAIMQSYSRSGETLLLRTLNAHPRIHAVHDLRKTNSEEELALFEHLRRTGATAVAADSKLARHVSLPDGGLLLLKNAVWLSPPVHTRGFVLVRNPFSVAASAGVIGESPARRESNRRIIMRWARGIAPGFVAALDELDNLAALLLLWNVKVTEAMRSGLPVVHYERFVADPQRILRTLIAGLGLPWNDAVLTAHEAYAPGEKGHGRMPLSAPIHQKSRDSYRDLPDEVFDRIHALVYPTLRLCGYVIEGRTISIASDFDDRLTARR</sequence>
<dbReference type="EMBL" id="CP049056">
    <property type="protein sequence ID" value="QIE54114.1"/>
    <property type="molecule type" value="Genomic_DNA"/>
</dbReference>
<organism evidence="1 2">
    <name type="scientific">Pikeienuella piscinae</name>
    <dbReference type="NCBI Taxonomy" id="2748098"/>
    <lineage>
        <taxon>Bacteria</taxon>
        <taxon>Pseudomonadati</taxon>
        <taxon>Pseudomonadota</taxon>
        <taxon>Alphaproteobacteria</taxon>
        <taxon>Rhodobacterales</taxon>
        <taxon>Paracoccaceae</taxon>
        <taxon>Pikeienuella</taxon>
    </lineage>
</organism>
<evidence type="ECO:0000313" key="1">
    <source>
        <dbReference type="EMBL" id="QIE54114.1"/>
    </source>
</evidence>
<dbReference type="GO" id="GO:0016740">
    <property type="term" value="F:transferase activity"/>
    <property type="evidence" value="ECO:0007669"/>
    <property type="project" value="UniProtKB-KW"/>
</dbReference>
<evidence type="ECO:0000313" key="2">
    <source>
        <dbReference type="Proteomes" id="UP000503336"/>
    </source>
</evidence>
<dbReference type="Proteomes" id="UP000503336">
    <property type="component" value="Chromosome"/>
</dbReference>
<dbReference type="RefSeq" id="WP_165093841.1">
    <property type="nucleotide sequence ID" value="NZ_CP049056.1"/>
</dbReference>
<dbReference type="SUPFAM" id="SSF52540">
    <property type="entry name" value="P-loop containing nucleoside triphosphate hydrolases"/>
    <property type="match status" value="1"/>
</dbReference>
<dbReference type="AlphaFoldDB" id="A0A7L5BW56"/>
<proteinExistence type="predicted"/>
<reference evidence="1 2" key="1">
    <citation type="submission" date="2020-02" db="EMBL/GenBank/DDBJ databases">
        <title>complete genome sequence of Rhodobacteraceae bacterium.</title>
        <authorList>
            <person name="Park J."/>
            <person name="Kim Y.-S."/>
            <person name="Kim K.-H."/>
        </authorList>
    </citation>
    <scope>NUCLEOTIDE SEQUENCE [LARGE SCALE GENOMIC DNA]</scope>
    <source>
        <strain evidence="1 2">RR4-56</strain>
    </source>
</reference>
<dbReference type="KEGG" id="hdh:G5B40_00830"/>
<keyword evidence="1" id="KW-0808">Transferase</keyword>
<name>A0A7L5BW56_9RHOB</name>
<gene>
    <name evidence="1" type="ORF">G5B40_00830</name>
</gene>
<dbReference type="InterPro" id="IPR027417">
    <property type="entry name" value="P-loop_NTPase"/>
</dbReference>